<organism evidence="2 3">
    <name type="scientific">Bifidobacterium lemurum</name>
    <dbReference type="NCBI Taxonomy" id="1603886"/>
    <lineage>
        <taxon>Bacteria</taxon>
        <taxon>Bacillati</taxon>
        <taxon>Actinomycetota</taxon>
        <taxon>Actinomycetes</taxon>
        <taxon>Bifidobacteriales</taxon>
        <taxon>Bifidobacteriaceae</taxon>
        <taxon>Bifidobacterium</taxon>
    </lineage>
</organism>
<dbReference type="SUPFAM" id="SSF51658">
    <property type="entry name" value="Xylose isomerase-like"/>
    <property type="match status" value="1"/>
</dbReference>
<accession>A0A261FW47</accession>
<dbReference type="InterPro" id="IPR013022">
    <property type="entry name" value="Xyl_isomerase-like_TIM-brl"/>
</dbReference>
<dbReference type="InterPro" id="IPR050312">
    <property type="entry name" value="IolE/XylAMocC-like"/>
</dbReference>
<dbReference type="RefSeq" id="WP_072725503.1">
    <property type="nucleotide sequence ID" value="NZ_BDIS01000015.1"/>
</dbReference>
<gene>
    <name evidence="2" type="ORF">BLEM_0100</name>
</gene>
<evidence type="ECO:0000313" key="3">
    <source>
        <dbReference type="Proteomes" id="UP000216352"/>
    </source>
</evidence>
<proteinExistence type="predicted"/>
<dbReference type="OrthoDB" id="6629724at2"/>
<comment type="caution">
    <text evidence="2">The sequence shown here is derived from an EMBL/GenBank/DDBJ whole genome shotgun (WGS) entry which is preliminary data.</text>
</comment>
<evidence type="ECO:0000313" key="2">
    <source>
        <dbReference type="EMBL" id="OZG63397.1"/>
    </source>
</evidence>
<dbReference type="Pfam" id="PF01261">
    <property type="entry name" value="AP_endonuc_2"/>
    <property type="match status" value="1"/>
</dbReference>
<name>A0A261FW47_9BIFI</name>
<keyword evidence="2" id="KW-0540">Nuclease</keyword>
<dbReference type="Proteomes" id="UP000216352">
    <property type="component" value="Unassembled WGS sequence"/>
</dbReference>
<dbReference type="PANTHER" id="PTHR12110:SF21">
    <property type="entry name" value="XYLOSE ISOMERASE-LIKE TIM BARREL DOMAIN-CONTAINING PROTEIN"/>
    <property type="match status" value="1"/>
</dbReference>
<keyword evidence="3" id="KW-1185">Reference proteome</keyword>
<sequence length="288" mass="31172">MINLGARGHDVTWGDTPERLAEGLSGYGVHVTQLALGKSFPDLPSGEADINPGMGMRIRRILAERGVDIAVLGCYINMTHPDMAAREAGLRKFEAYLANARFFGAPMVASETGSVDAVPGGFTEANFTESMYQEALASIRRLVAAGERFGTMVAVEPGANHPIYDVATTERLLADVDSPWLGVVFDATAYTTPDGRTIDGSTQLELAHEAFDRFGERIMAVHISDFTVEPSDETVCGTNIRRCDAGTGELDIEGIVRLANSRRPWIPVILEHTTDEAIARAVDRYGDL</sequence>
<dbReference type="GO" id="GO:0004519">
    <property type="term" value="F:endonuclease activity"/>
    <property type="evidence" value="ECO:0007669"/>
    <property type="project" value="UniProtKB-KW"/>
</dbReference>
<dbReference type="InterPro" id="IPR036237">
    <property type="entry name" value="Xyl_isomerase-like_sf"/>
</dbReference>
<dbReference type="AlphaFoldDB" id="A0A261FW47"/>
<reference evidence="2 3" key="1">
    <citation type="journal article" date="2017" name="BMC Genomics">
        <title>Comparative genomic and phylogenomic analyses of the Bifidobacteriaceae family.</title>
        <authorList>
            <person name="Lugli G.A."/>
            <person name="Milani C."/>
            <person name="Turroni F."/>
            <person name="Duranti S."/>
            <person name="Mancabelli L."/>
            <person name="Mangifesta M."/>
            <person name="Ferrario C."/>
            <person name="Modesto M."/>
            <person name="Mattarelli P."/>
            <person name="Jiri K."/>
            <person name="van Sinderen D."/>
            <person name="Ventura M."/>
        </authorList>
    </citation>
    <scope>NUCLEOTIDE SEQUENCE [LARGE SCALE GENOMIC DNA]</scope>
    <source>
        <strain evidence="2 3">DSM 28807</strain>
    </source>
</reference>
<protein>
    <submittedName>
        <fullName evidence="2">AP endonuclease</fullName>
    </submittedName>
</protein>
<dbReference type="EMBL" id="MWWX01000001">
    <property type="protein sequence ID" value="OZG63397.1"/>
    <property type="molecule type" value="Genomic_DNA"/>
</dbReference>
<dbReference type="Gene3D" id="3.20.20.150">
    <property type="entry name" value="Divalent-metal-dependent TIM barrel enzymes"/>
    <property type="match status" value="1"/>
</dbReference>
<dbReference type="STRING" id="1603886.GCA_001895165_01199"/>
<feature type="domain" description="Xylose isomerase-like TIM barrel" evidence="1">
    <location>
        <begin position="56"/>
        <end position="277"/>
    </location>
</feature>
<evidence type="ECO:0000259" key="1">
    <source>
        <dbReference type="Pfam" id="PF01261"/>
    </source>
</evidence>
<dbReference type="PANTHER" id="PTHR12110">
    <property type="entry name" value="HYDROXYPYRUVATE ISOMERASE"/>
    <property type="match status" value="1"/>
</dbReference>
<keyword evidence="2" id="KW-0378">Hydrolase</keyword>
<keyword evidence="2" id="KW-0255">Endonuclease</keyword>